<reference evidence="1" key="1">
    <citation type="submission" date="2022-03" db="EMBL/GenBank/DDBJ databases">
        <title>Description of Abyssus ytuae gen. nov., sp. nov., a novel member of the family Flavobacteriaceae isolated from the sediment of Mariana Trench.</title>
        <authorList>
            <person name="Zhang J."/>
            <person name="Xu X."/>
        </authorList>
    </citation>
    <scope>NUCLEOTIDE SEQUENCE</scope>
    <source>
        <strain evidence="1">MT3330</strain>
    </source>
</reference>
<dbReference type="SUPFAM" id="SSF53474">
    <property type="entry name" value="alpha/beta-Hydrolases"/>
    <property type="match status" value="1"/>
</dbReference>
<keyword evidence="2" id="KW-1185">Reference proteome</keyword>
<dbReference type="PANTHER" id="PTHR35560:SF3">
    <property type="entry name" value="PEPTIDASE S9 PROLYL OLIGOPEPTIDASE CATALYTIC DOMAIN-CONTAINING PROTEIN"/>
    <property type="match status" value="1"/>
</dbReference>
<name>A0A9E6ZX99_9FLAO</name>
<evidence type="ECO:0000313" key="1">
    <source>
        <dbReference type="EMBL" id="UOB18541.1"/>
    </source>
</evidence>
<proteinExistence type="predicted"/>
<evidence type="ECO:0000313" key="2">
    <source>
        <dbReference type="Proteomes" id="UP000831290"/>
    </source>
</evidence>
<dbReference type="RefSeq" id="WP_255844929.1">
    <property type="nucleotide sequence ID" value="NZ_CP094358.1"/>
</dbReference>
<dbReference type="PROSITE" id="PS51257">
    <property type="entry name" value="PROKAR_LIPOPROTEIN"/>
    <property type="match status" value="1"/>
</dbReference>
<organism evidence="1 2">
    <name type="scientific">Abyssalbus ytuae</name>
    <dbReference type="NCBI Taxonomy" id="2926907"/>
    <lineage>
        <taxon>Bacteria</taxon>
        <taxon>Pseudomonadati</taxon>
        <taxon>Bacteroidota</taxon>
        <taxon>Flavobacteriia</taxon>
        <taxon>Flavobacteriales</taxon>
        <taxon>Flavobacteriaceae</taxon>
        <taxon>Abyssalbus</taxon>
    </lineage>
</organism>
<accession>A0A9E6ZX99</accession>
<dbReference type="EMBL" id="CP094358">
    <property type="protein sequence ID" value="UOB18541.1"/>
    <property type="molecule type" value="Genomic_DNA"/>
</dbReference>
<dbReference type="InterPro" id="IPR029058">
    <property type="entry name" value="AB_hydrolase_fold"/>
</dbReference>
<evidence type="ECO:0008006" key="3">
    <source>
        <dbReference type="Google" id="ProtNLM"/>
    </source>
</evidence>
<sequence>MNIKNKIKHIYNLCIALTFIGLTGCDNEDDTSSPTEILVFKLNNEAFTDNTENVPVNSTFEMIFSSPVIADKFEGAFHVKAGTDNIPYTVQYQNQSSKVLVDIKDMSYSTSHTIGIKAGEIGEKGKVLTNDLLFNFKTKAANTKTPCLTASDNCTQQLSFTDNADASLTFDMYSNYDFVDDSEFVWDFIKQVVVVVHGAERNSDEYFNYMVNSLRSLELEETTLIIAPHFEDKDTAPANGLVWNDSRWREGVNAANNNSAISSFTVMDSIVNRISNLEKFPNLKTVFIAGHSSGAAYVQHYALANKVHDLHTQIDFQYIVANSQYFYYPDGMRYDEIGLSFYTPTDCNGYNYWPYGFEFAVPYLDGTDANTISNQMVTRNTVYFLGTDDTSTSGSLNTTECQATLLGSNRFTRGENMFSYMERFYGATHKHKKIIVQNIGHDGDGMFNSPEFKQFMLEFQ</sequence>
<dbReference type="Proteomes" id="UP000831290">
    <property type="component" value="Chromosome"/>
</dbReference>
<dbReference type="PANTHER" id="PTHR35560">
    <property type="entry name" value="BLL0132 PROTEIN"/>
    <property type="match status" value="1"/>
</dbReference>
<gene>
    <name evidence="1" type="ORF">MQE35_04450</name>
</gene>
<dbReference type="KEGG" id="fbm:MQE35_04450"/>
<dbReference type="Gene3D" id="3.40.50.1820">
    <property type="entry name" value="alpha/beta hydrolase"/>
    <property type="match status" value="1"/>
</dbReference>
<dbReference type="AlphaFoldDB" id="A0A9E6ZX99"/>
<protein>
    <recommendedName>
        <fullName evidence="3">SbsA Ig-like domain-containing protein</fullName>
    </recommendedName>
</protein>